<evidence type="ECO:0000256" key="6">
    <source>
        <dbReference type="ARBA" id="ARBA00023136"/>
    </source>
</evidence>
<accession>A0ABS5IZJ9</accession>
<keyword evidence="6" id="KW-0472">Membrane</keyword>
<dbReference type="InterPro" id="IPR008969">
    <property type="entry name" value="CarboxyPept-like_regulatory"/>
</dbReference>
<keyword evidence="7" id="KW-0998">Cell outer membrane</keyword>
<evidence type="ECO:0000256" key="3">
    <source>
        <dbReference type="ARBA" id="ARBA00022452"/>
    </source>
</evidence>
<keyword evidence="3" id="KW-1134">Transmembrane beta strand</keyword>
<dbReference type="PANTHER" id="PTHR30069:SF29">
    <property type="entry name" value="HEMOGLOBIN AND HEMOGLOBIN-HAPTOGLOBIN-BINDING PROTEIN 1-RELATED"/>
    <property type="match status" value="1"/>
</dbReference>
<gene>
    <name evidence="8" type="ORF">KE626_12885</name>
</gene>
<reference evidence="8 9" key="1">
    <citation type="submission" date="2021-04" db="EMBL/GenBank/DDBJ databases">
        <title>Chitinophaga sp. nov., isolated from the rhizosphere soil.</title>
        <authorList>
            <person name="He S."/>
        </authorList>
    </citation>
    <scope>NUCLEOTIDE SEQUENCE [LARGE SCALE GENOMIC DNA]</scope>
    <source>
        <strain evidence="8 9">2R12</strain>
    </source>
</reference>
<evidence type="ECO:0000256" key="5">
    <source>
        <dbReference type="ARBA" id="ARBA00022729"/>
    </source>
</evidence>
<comment type="subcellular location">
    <subcellularLocation>
        <location evidence="1">Cell outer membrane</location>
        <topology evidence="1">Multi-pass membrane protein</topology>
    </subcellularLocation>
</comment>
<evidence type="ECO:0000256" key="7">
    <source>
        <dbReference type="ARBA" id="ARBA00023237"/>
    </source>
</evidence>
<protein>
    <submittedName>
        <fullName evidence="8">TonB-dependent receptor</fullName>
    </submittedName>
</protein>
<name>A0ABS5IZJ9_9BACT</name>
<evidence type="ECO:0000256" key="1">
    <source>
        <dbReference type="ARBA" id="ARBA00004571"/>
    </source>
</evidence>
<comment type="caution">
    <text evidence="8">The sequence shown here is derived from an EMBL/GenBank/DDBJ whole genome shotgun (WGS) entry which is preliminary data.</text>
</comment>
<evidence type="ECO:0000256" key="4">
    <source>
        <dbReference type="ARBA" id="ARBA00022692"/>
    </source>
</evidence>
<evidence type="ECO:0000256" key="2">
    <source>
        <dbReference type="ARBA" id="ARBA00022448"/>
    </source>
</evidence>
<keyword evidence="5" id="KW-0732">Signal</keyword>
<dbReference type="SUPFAM" id="SSF56935">
    <property type="entry name" value="Porins"/>
    <property type="match status" value="1"/>
</dbReference>
<dbReference type="InterPro" id="IPR039426">
    <property type="entry name" value="TonB-dep_rcpt-like"/>
</dbReference>
<dbReference type="InterPro" id="IPR036942">
    <property type="entry name" value="Beta-barrel_TonB_sf"/>
</dbReference>
<sequence length="847" mass="96341">MTTPIRYKKAGLKIFLSLIILATGNCYTFAQGKLLEVKLVCHAERGTVLFLLQRISARSGIVIEYAEQYINGGQMAELKEETTTLRNILNNLLAGRKVRIEERNGKIMLIPTSFASTALKQPDEYMLFGYTREEGSLEPLPYAVIMNVASGQVCQSNMFGYYSLRLTRGRHHIKVMHTGYPLQMAEILIVGDTKRSFTLKPTLLPEVNITSGCAPQKDGGSNVDKYLSSIYNNFLGESDPVRSLYLMPGNIESQEMMGQLMVRGGDPGQSTFLLDGNRVFNPTHLLGEISIVSGASLKSIRQFKNDFPTRFDGALSSVTEVNTKDGNMDRWSGELNTGLMAAGVAVEGPLRKGRTAMMASIRRSCDPLFNRKDGNYRARFYDIHFKITHLFGNSDRVTLSGYLGNDHLRIRQTELQYLQAWGNRLATVNWRHVIGSRTFMNTTLNVSNYHNLAGFKLNDVDDTTGAIISSDAYNNYASIERYEAKTQFEVKAFSNTEFRFGGSIVRTIIHPFDTNISQELSEEEESNEPMKPLPFTEVVLYYENEFHPSRRLLVRPGISFSAYRGMDYRHTVLQPRMFAAYNIGRHQQLTFSYARMVQYLHQVTSPALGINSEHWVPSVASLQPAESNMINIGYNFNNGKVVSVAMDLYYKKMNNITSYPGKGNFSYDEDTWPDDITVGKGWSYGAELLAGKKMKKLQLQLSYTLAWSGRQCDDVNDGEKFPFRYDRRHNLNLAVNFQPNRHWNFGAIWHFNTGDWIPRQADDEDDDNPEWPYYDRCTPSYHRLNANVGYYFTTGKLKHKVSTGLYNVLHPNAGLQSGIWNINNNDFNLSDNRLFTPVYYLSYKLNF</sequence>
<keyword evidence="4" id="KW-0812">Transmembrane</keyword>
<organism evidence="8 9">
    <name type="scientific">Chitinophaga hostae</name>
    <dbReference type="NCBI Taxonomy" id="2831022"/>
    <lineage>
        <taxon>Bacteria</taxon>
        <taxon>Pseudomonadati</taxon>
        <taxon>Bacteroidota</taxon>
        <taxon>Chitinophagia</taxon>
        <taxon>Chitinophagales</taxon>
        <taxon>Chitinophagaceae</taxon>
        <taxon>Chitinophaga</taxon>
    </lineage>
</organism>
<dbReference type="PANTHER" id="PTHR30069">
    <property type="entry name" value="TONB-DEPENDENT OUTER MEMBRANE RECEPTOR"/>
    <property type="match status" value="1"/>
</dbReference>
<dbReference type="SUPFAM" id="SSF49464">
    <property type="entry name" value="Carboxypeptidase regulatory domain-like"/>
    <property type="match status" value="1"/>
</dbReference>
<evidence type="ECO:0000313" key="9">
    <source>
        <dbReference type="Proteomes" id="UP000676386"/>
    </source>
</evidence>
<dbReference type="EMBL" id="JAGTXB010000005">
    <property type="protein sequence ID" value="MBS0028206.1"/>
    <property type="molecule type" value="Genomic_DNA"/>
</dbReference>
<dbReference type="Gene3D" id="2.40.170.20">
    <property type="entry name" value="TonB-dependent receptor, beta-barrel domain"/>
    <property type="match status" value="1"/>
</dbReference>
<evidence type="ECO:0000313" key="8">
    <source>
        <dbReference type="EMBL" id="MBS0028206.1"/>
    </source>
</evidence>
<keyword evidence="9" id="KW-1185">Reference proteome</keyword>
<keyword evidence="8" id="KW-0675">Receptor</keyword>
<proteinExistence type="predicted"/>
<dbReference type="Proteomes" id="UP000676386">
    <property type="component" value="Unassembled WGS sequence"/>
</dbReference>
<keyword evidence="2" id="KW-0813">Transport</keyword>
<dbReference type="RefSeq" id="WP_211973311.1">
    <property type="nucleotide sequence ID" value="NZ_CBFHAM010000110.1"/>
</dbReference>